<evidence type="ECO:0000256" key="1">
    <source>
        <dbReference type="SAM" id="MobiDB-lite"/>
    </source>
</evidence>
<comment type="caution">
    <text evidence="2">The sequence shown here is derived from an EMBL/GenBank/DDBJ whole genome shotgun (WGS) entry which is preliminary data.</text>
</comment>
<proteinExistence type="predicted"/>
<dbReference type="EMBL" id="CAUYUJ010018537">
    <property type="protein sequence ID" value="CAK0884368.1"/>
    <property type="molecule type" value="Genomic_DNA"/>
</dbReference>
<evidence type="ECO:0000313" key="3">
    <source>
        <dbReference type="Proteomes" id="UP001189429"/>
    </source>
</evidence>
<name>A0ABN9WHK0_9DINO</name>
<reference evidence="2" key="1">
    <citation type="submission" date="2023-10" db="EMBL/GenBank/DDBJ databases">
        <authorList>
            <person name="Chen Y."/>
            <person name="Shah S."/>
            <person name="Dougan E. K."/>
            <person name="Thang M."/>
            <person name="Chan C."/>
        </authorList>
    </citation>
    <scope>NUCLEOTIDE SEQUENCE [LARGE SCALE GENOMIC DNA]</scope>
</reference>
<protein>
    <submittedName>
        <fullName evidence="2">Uncharacterized protein</fullName>
    </submittedName>
</protein>
<accession>A0ABN9WHK0</accession>
<organism evidence="2 3">
    <name type="scientific">Prorocentrum cordatum</name>
    <dbReference type="NCBI Taxonomy" id="2364126"/>
    <lineage>
        <taxon>Eukaryota</taxon>
        <taxon>Sar</taxon>
        <taxon>Alveolata</taxon>
        <taxon>Dinophyceae</taxon>
        <taxon>Prorocentrales</taxon>
        <taxon>Prorocentraceae</taxon>
        <taxon>Prorocentrum</taxon>
    </lineage>
</organism>
<feature type="region of interest" description="Disordered" evidence="1">
    <location>
        <begin position="1"/>
        <end position="49"/>
    </location>
</feature>
<keyword evidence="3" id="KW-1185">Reference proteome</keyword>
<dbReference type="Proteomes" id="UP001189429">
    <property type="component" value="Unassembled WGS sequence"/>
</dbReference>
<feature type="non-terminal residue" evidence="2">
    <location>
        <position position="1"/>
    </location>
</feature>
<evidence type="ECO:0000313" key="2">
    <source>
        <dbReference type="EMBL" id="CAK0884368.1"/>
    </source>
</evidence>
<sequence>RAPRPRCGGAARREDALPALGGRRGRGQGRAARVRAGPPGGGAAPGEALGLATEHPSCRRACASDGLAPAQGRPRGREV</sequence>
<feature type="non-terminal residue" evidence="2">
    <location>
        <position position="79"/>
    </location>
</feature>
<feature type="compositionally biased region" description="Low complexity" evidence="1">
    <location>
        <begin position="1"/>
        <end position="10"/>
    </location>
</feature>
<gene>
    <name evidence="2" type="ORF">PCOR1329_LOCUS66335</name>
</gene>